<reference evidence="1" key="1">
    <citation type="journal article" date="2018" name="Genome Biol.">
        <title>SKESA: strategic k-mer extension for scrupulous assemblies.</title>
        <authorList>
            <person name="Souvorov A."/>
            <person name="Agarwala R."/>
            <person name="Lipman D.J."/>
        </authorList>
    </citation>
    <scope>NUCLEOTIDE SEQUENCE</scope>
    <source>
        <strain evidence="1">BCW_3452</strain>
    </source>
</reference>
<dbReference type="Proteomes" id="UP000863257">
    <property type="component" value="Unassembled WGS sequence"/>
</dbReference>
<reference evidence="1" key="2">
    <citation type="submission" date="2019-01" db="EMBL/GenBank/DDBJ databases">
        <authorList>
            <consortium name="NCBI Pathogen Detection Project"/>
        </authorList>
    </citation>
    <scope>NUCLEOTIDE SEQUENCE</scope>
    <source>
        <strain evidence="1">BCW_3452</strain>
    </source>
</reference>
<comment type="caution">
    <text evidence="1">The sequence shown here is derived from an EMBL/GenBank/DDBJ whole genome shotgun (WGS) entry which is preliminary data.</text>
</comment>
<protein>
    <submittedName>
        <fullName evidence="1">Uncharacterized protein</fullName>
    </submittedName>
</protein>
<organism evidence="1">
    <name type="scientific">Vibrio vulnificus</name>
    <dbReference type="NCBI Taxonomy" id="672"/>
    <lineage>
        <taxon>Bacteria</taxon>
        <taxon>Pseudomonadati</taxon>
        <taxon>Pseudomonadota</taxon>
        <taxon>Gammaproteobacteria</taxon>
        <taxon>Vibrionales</taxon>
        <taxon>Vibrionaceae</taxon>
        <taxon>Vibrio</taxon>
    </lineage>
</organism>
<sequence>MSFNVTELQKLATQLEALGFKCNEDKTPADALSAYSKVLGADNTSGTSHMVYLYNSKSDLQLHLHCNEAFFVDDEVAHIIATTIYEPEWQKTGCGKYLNADKLLDFVEKQLKAH</sequence>
<dbReference type="EMBL" id="DACRBY010000020">
    <property type="protein sequence ID" value="HAS8541288.1"/>
    <property type="molecule type" value="Genomic_DNA"/>
</dbReference>
<gene>
    <name evidence="1" type="ORF">I7730_16010</name>
</gene>
<evidence type="ECO:0000313" key="1">
    <source>
        <dbReference type="EMBL" id="HAS8541288.1"/>
    </source>
</evidence>
<dbReference type="AlphaFoldDB" id="A0A8H9N1X6"/>
<name>A0A8H9N1X6_VIBVL</name>
<accession>A0A8H9N1X6</accession>
<proteinExistence type="predicted"/>